<dbReference type="PANTHER" id="PTHR30250:SF11">
    <property type="entry name" value="O-ANTIGEN TRANSPORTER-RELATED"/>
    <property type="match status" value="1"/>
</dbReference>
<keyword evidence="2" id="KW-1003">Cell membrane</keyword>
<accession>A0A9X4MJQ6</accession>
<keyword evidence="3 6" id="KW-0812">Transmembrane</keyword>
<evidence type="ECO:0000256" key="4">
    <source>
        <dbReference type="ARBA" id="ARBA00022989"/>
    </source>
</evidence>
<sequence>MSNQRRAGAVLSYLNIILKNVTNFLYVPLLLRLVGQADYGLFQMTNSVTSSLTILSMGLSSAYVKFYIDYKTKEKTEEIKRLNGLYLVLFLLISLISLVIGIILVFNTSNLFDKSLSAREIKLTKELMFILVLNIAITFPSSVFDSNIMVNQHFIFQQTRKIFQTIFVPVSSIVIIYLGFGILSVGLTQLFITFVYLIINIRYCRKKLNMQFLFTGFSSGLIKQLLSFSMFILLNQVVDMVNNNAPNFIIGMVMGARDVATFAIALQIKNMFFMLSTSLSSVFVPQVNEYVSSNKPNQVLRDLMIKVGRIQMTILFFILGGFIIVGRFFISVWAGKENMDAYHLIIMMVLPSIIPLSQNVGIEIQRAQNKHIFRSISYSIFAVANIVITYLGAQYFGLEGASFGYIFSILFANGLLMNWYYHTKLSLDMKKFWKNSLPVVIPFVVATGIGLVIQLYFPVNGYLQFLLQGIIYVIIFFAIYARWIATNYEKQQINIFRKIGR</sequence>
<protein>
    <submittedName>
        <fullName evidence="7">Oligosaccharide flippase family protein</fullName>
    </submittedName>
</protein>
<feature type="transmembrane region" description="Helical" evidence="6">
    <location>
        <begin position="433"/>
        <end position="456"/>
    </location>
</feature>
<evidence type="ECO:0000256" key="5">
    <source>
        <dbReference type="ARBA" id="ARBA00023136"/>
    </source>
</evidence>
<keyword evidence="5 6" id="KW-0472">Membrane</keyword>
<evidence type="ECO:0000313" key="7">
    <source>
        <dbReference type="EMBL" id="MDG4512703.1"/>
    </source>
</evidence>
<feature type="transmembrane region" description="Helical" evidence="6">
    <location>
        <begin position="212"/>
        <end position="233"/>
    </location>
</feature>
<feature type="transmembrane region" description="Helical" evidence="6">
    <location>
        <begin position="402"/>
        <end position="421"/>
    </location>
</feature>
<evidence type="ECO:0000313" key="8">
    <source>
        <dbReference type="Proteomes" id="UP001152879"/>
    </source>
</evidence>
<reference evidence="7" key="1">
    <citation type="submission" date="2022-07" db="EMBL/GenBank/DDBJ databases">
        <title>Whole Genome Sequencing of Streptococcus suis.</title>
        <authorList>
            <person name="Dai X."/>
            <person name="Huang J."/>
            <person name="Wang L."/>
        </authorList>
    </citation>
    <scope>NUCLEOTIDE SEQUENCE</scope>
    <source>
        <strain evidence="7">SFB2</strain>
    </source>
</reference>
<evidence type="ECO:0000256" key="2">
    <source>
        <dbReference type="ARBA" id="ARBA00022475"/>
    </source>
</evidence>
<gene>
    <name evidence="7" type="ORF">NOL15_07610</name>
</gene>
<dbReference type="EMBL" id="JANFML010000023">
    <property type="protein sequence ID" value="MDG4512703.1"/>
    <property type="molecule type" value="Genomic_DNA"/>
</dbReference>
<dbReference type="Pfam" id="PF13440">
    <property type="entry name" value="Polysacc_synt_3"/>
    <property type="match status" value="1"/>
</dbReference>
<evidence type="ECO:0000256" key="6">
    <source>
        <dbReference type="SAM" id="Phobius"/>
    </source>
</evidence>
<dbReference type="InterPro" id="IPR050833">
    <property type="entry name" value="Poly_Biosynth_Transport"/>
</dbReference>
<name>A0A9X4MJQ6_STRSU</name>
<feature type="transmembrane region" description="Helical" evidence="6">
    <location>
        <begin position="186"/>
        <end position="205"/>
    </location>
</feature>
<dbReference type="GO" id="GO:0005886">
    <property type="term" value="C:plasma membrane"/>
    <property type="evidence" value="ECO:0007669"/>
    <property type="project" value="UniProtKB-SubCell"/>
</dbReference>
<feature type="transmembrane region" description="Helical" evidence="6">
    <location>
        <begin position="47"/>
        <end position="64"/>
    </location>
</feature>
<feature type="transmembrane region" description="Helical" evidence="6">
    <location>
        <begin position="376"/>
        <end position="396"/>
    </location>
</feature>
<feature type="transmembrane region" description="Helical" evidence="6">
    <location>
        <begin position="85"/>
        <end position="107"/>
    </location>
</feature>
<organism evidence="7 8">
    <name type="scientific">Streptococcus suis</name>
    <dbReference type="NCBI Taxonomy" id="1307"/>
    <lineage>
        <taxon>Bacteria</taxon>
        <taxon>Bacillati</taxon>
        <taxon>Bacillota</taxon>
        <taxon>Bacilli</taxon>
        <taxon>Lactobacillales</taxon>
        <taxon>Streptococcaceae</taxon>
        <taxon>Streptococcus</taxon>
    </lineage>
</organism>
<feature type="transmembrane region" description="Helical" evidence="6">
    <location>
        <begin position="341"/>
        <end position="364"/>
    </location>
</feature>
<feature type="transmembrane region" description="Helical" evidence="6">
    <location>
        <begin position="245"/>
        <end position="266"/>
    </location>
</feature>
<dbReference type="PANTHER" id="PTHR30250">
    <property type="entry name" value="PST FAMILY PREDICTED COLANIC ACID TRANSPORTER"/>
    <property type="match status" value="1"/>
</dbReference>
<feature type="transmembrane region" description="Helical" evidence="6">
    <location>
        <begin position="314"/>
        <end position="335"/>
    </location>
</feature>
<feature type="transmembrane region" description="Helical" evidence="6">
    <location>
        <begin position="462"/>
        <end position="481"/>
    </location>
</feature>
<feature type="transmembrane region" description="Helical" evidence="6">
    <location>
        <begin position="7"/>
        <end position="27"/>
    </location>
</feature>
<keyword evidence="4 6" id="KW-1133">Transmembrane helix</keyword>
<evidence type="ECO:0000256" key="1">
    <source>
        <dbReference type="ARBA" id="ARBA00004651"/>
    </source>
</evidence>
<dbReference type="AlphaFoldDB" id="A0A9X4MJQ6"/>
<comment type="caution">
    <text evidence="7">The sequence shown here is derived from an EMBL/GenBank/DDBJ whole genome shotgun (WGS) entry which is preliminary data.</text>
</comment>
<comment type="subcellular location">
    <subcellularLocation>
        <location evidence="1">Cell membrane</location>
        <topology evidence="1">Multi-pass membrane protein</topology>
    </subcellularLocation>
</comment>
<proteinExistence type="predicted"/>
<dbReference type="Proteomes" id="UP001152879">
    <property type="component" value="Unassembled WGS sequence"/>
</dbReference>
<evidence type="ECO:0000256" key="3">
    <source>
        <dbReference type="ARBA" id="ARBA00022692"/>
    </source>
</evidence>